<evidence type="ECO:0000256" key="3">
    <source>
        <dbReference type="SAM" id="Phobius"/>
    </source>
</evidence>
<sequence>MPVPGSGMPALTLIGNALLLISLISLALGLYRKTISLTPIVCLWSAIVLLELALAFDRFELVYVYSYSATALPLWLKLASLWGGEQGTLLLLSTLLATLGWHYRAWPSTRVGMQLIALAMLLGCLWFNPFAATGTMANEGLGLNAHLVSPWMALHPPAVLLAYSFLWLPVGAAIHGLNGANSAAWLVAVRGAASVGWGLMCLGLASGMWWAFQDFTYGQFWHWDPVQTAVFTVWALASGQLHGIRQLNPQKPAPALLLWSSVLCAISIPLALLIVRDSTLASSHRYIGDTSLWLMLILAAGQLLAALWARFSRQQRTIASRQAVILIIACWMFFAMAAGAAGSLAYSYICENLHCSRDFVPFRQAVLSWTGGAEYAHLAKVFDQWEVDHFVVVRLLLPLMAVLLLMTGYAFIRTSTKRALSLTVIAGITGLAVGLYFKPLENLIDGTGVTTAHTMQLFSVLDVLLMWCLWAILATLLWCYQAWRRRGWNAWSRLIPVGLVHLGAILFIVGATIASTLDSSLQKTFSLPAQYGKQIRLGSEFTVTLDAPQWIQSHDGIAGGSALSALSRWQFSTSDGLAQQEHASILYRDTRAQQDGTQMGSFRQRCMILDYRFARALDRPGYMLHPVINRGLLADWQIWMPAEPPPLQGESREQLMIARRFPMMSLLWSGLVLILVGTSLILLSGLRRTVYPVTSQ</sequence>
<feature type="transmembrane region" description="Helical" evidence="3">
    <location>
        <begin position="184"/>
        <end position="205"/>
    </location>
</feature>
<feature type="transmembrane region" description="Helical" evidence="3">
    <location>
        <begin position="157"/>
        <end position="177"/>
    </location>
</feature>
<comment type="similarity">
    <text evidence="1">Belongs to the CcmF/CycK/Ccl1/NrfE/CcsA family.</text>
</comment>
<feature type="transmembrane region" description="Helical" evidence="3">
    <location>
        <begin position="115"/>
        <end position="137"/>
    </location>
</feature>
<dbReference type="EMBL" id="CP018632">
    <property type="protein sequence ID" value="ASJ74097.1"/>
    <property type="molecule type" value="Genomic_DNA"/>
</dbReference>
<dbReference type="PRINTS" id="PR01410">
    <property type="entry name" value="CCBIOGENESIS"/>
</dbReference>
<keyword evidence="6" id="KW-1185">Reference proteome</keyword>
<dbReference type="Proteomes" id="UP000250079">
    <property type="component" value="Chromosome"/>
</dbReference>
<dbReference type="InterPro" id="IPR002541">
    <property type="entry name" value="Cyt_c_assembly"/>
</dbReference>
<evidence type="ECO:0000256" key="2">
    <source>
        <dbReference type="ARBA" id="ARBA00022748"/>
    </source>
</evidence>
<keyword evidence="2" id="KW-0201">Cytochrome c-type biogenesis</keyword>
<evidence type="ECO:0000313" key="5">
    <source>
        <dbReference type="EMBL" id="ASJ74097.1"/>
    </source>
</evidence>
<dbReference type="InterPro" id="IPR003567">
    <property type="entry name" value="Cyt_c_biogenesis"/>
</dbReference>
<feature type="transmembrane region" description="Helical" evidence="3">
    <location>
        <begin position="12"/>
        <end position="31"/>
    </location>
</feature>
<keyword evidence="3" id="KW-0812">Transmembrane</keyword>
<accession>A0A2Z2P158</accession>
<dbReference type="KEGG" id="gai:IMCC3135_20095"/>
<evidence type="ECO:0000313" key="6">
    <source>
        <dbReference type="Proteomes" id="UP000250079"/>
    </source>
</evidence>
<feature type="transmembrane region" description="Helical" evidence="3">
    <location>
        <begin position="86"/>
        <end position="103"/>
    </location>
</feature>
<keyword evidence="3" id="KW-0472">Membrane</keyword>
<feature type="transmembrane region" description="Helical" evidence="3">
    <location>
        <begin position="225"/>
        <end position="244"/>
    </location>
</feature>
<feature type="transmembrane region" description="Helical" evidence="3">
    <location>
        <begin position="457"/>
        <end position="482"/>
    </location>
</feature>
<feature type="transmembrane region" description="Helical" evidence="3">
    <location>
        <begin position="290"/>
        <end position="311"/>
    </location>
</feature>
<feature type="transmembrane region" description="Helical" evidence="3">
    <location>
        <begin position="419"/>
        <end position="437"/>
    </location>
</feature>
<dbReference type="GO" id="GO:0017004">
    <property type="term" value="P:cytochrome complex assembly"/>
    <property type="evidence" value="ECO:0007669"/>
    <property type="project" value="UniProtKB-KW"/>
</dbReference>
<dbReference type="GO" id="GO:0016020">
    <property type="term" value="C:membrane"/>
    <property type="evidence" value="ECO:0007669"/>
    <property type="project" value="InterPro"/>
</dbReference>
<feature type="transmembrane region" description="Helical" evidence="3">
    <location>
        <begin position="666"/>
        <end position="686"/>
    </location>
</feature>
<feature type="transmembrane region" description="Helical" evidence="3">
    <location>
        <begin position="391"/>
        <end position="412"/>
    </location>
</feature>
<feature type="transmembrane region" description="Helical" evidence="3">
    <location>
        <begin position="323"/>
        <end position="349"/>
    </location>
</feature>
<dbReference type="AlphaFoldDB" id="A0A2Z2P158"/>
<feature type="transmembrane region" description="Helical" evidence="3">
    <location>
        <begin position="494"/>
        <end position="517"/>
    </location>
</feature>
<dbReference type="PANTHER" id="PTHR43653">
    <property type="entry name" value="CYTOCHROME C ASSEMBLY PROTEIN-RELATED"/>
    <property type="match status" value="1"/>
</dbReference>
<evidence type="ECO:0000256" key="1">
    <source>
        <dbReference type="ARBA" id="ARBA00009186"/>
    </source>
</evidence>
<feature type="domain" description="Cytochrome c assembly protein" evidence="4">
    <location>
        <begin position="87"/>
        <end position="276"/>
    </location>
</feature>
<proteinExistence type="inferred from homology"/>
<dbReference type="PANTHER" id="PTHR43653:SF1">
    <property type="entry name" value="CYTOCHROME C-TYPE BIOGENESIS PROTEIN CCMF"/>
    <property type="match status" value="1"/>
</dbReference>
<reference evidence="5 6" key="1">
    <citation type="submission" date="2016-12" db="EMBL/GenBank/DDBJ databases">
        <authorList>
            <person name="Song W.-J."/>
            <person name="Kurnit D.M."/>
        </authorList>
    </citation>
    <scope>NUCLEOTIDE SEQUENCE [LARGE SCALE GENOMIC DNA]</scope>
    <source>
        <strain evidence="5 6">IMCC3135</strain>
    </source>
</reference>
<name>A0A2Z2P158_9GAMM</name>
<evidence type="ECO:0000259" key="4">
    <source>
        <dbReference type="Pfam" id="PF01578"/>
    </source>
</evidence>
<protein>
    <submittedName>
        <fullName evidence="5">Cytochrome c-type biogenesis protein CcmF</fullName>
    </submittedName>
</protein>
<feature type="transmembrane region" description="Helical" evidence="3">
    <location>
        <begin position="43"/>
        <end position="66"/>
    </location>
</feature>
<feature type="transmembrane region" description="Helical" evidence="3">
    <location>
        <begin position="256"/>
        <end position="275"/>
    </location>
</feature>
<dbReference type="GO" id="GO:0015232">
    <property type="term" value="F:heme transmembrane transporter activity"/>
    <property type="evidence" value="ECO:0007669"/>
    <property type="project" value="InterPro"/>
</dbReference>
<organism evidence="5 6">
    <name type="scientific">Granulosicoccus antarcticus IMCC3135</name>
    <dbReference type="NCBI Taxonomy" id="1192854"/>
    <lineage>
        <taxon>Bacteria</taxon>
        <taxon>Pseudomonadati</taxon>
        <taxon>Pseudomonadota</taxon>
        <taxon>Gammaproteobacteria</taxon>
        <taxon>Chromatiales</taxon>
        <taxon>Granulosicoccaceae</taxon>
        <taxon>Granulosicoccus</taxon>
    </lineage>
</organism>
<dbReference type="Pfam" id="PF01578">
    <property type="entry name" value="Cytochrom_C_asm"/>
    <property type="match status" value="1"/>
</dbReference>
<dbReference type="GO" id="GO:0020037">
    <property type="term" value="F:heme binding"/>
    <property type="evidence" value="ECO:0007669"/>
    <property type="project" value="InterPro"/>
</dbReference>
<keyword evidence="3" id="KW-1133">Transmembrane helix</keyword>
<gene>
    <name evidence="5" type="primary">ccmF_1</name>
    <name evidence="5" type="ORF">IMCC3135_20095</name>
</gene>